<gene>
    <name evidence="2" type="ORF">FRX31_033195</name>
</gene>
<dbReference type="AlphaFoldDB" id="A0A7J6UXR8"/>
<protein>
    <submittedName>
        <fullName evidence="2">Uncharacterized protein</fullName>
    </submittedName>
</protein>
<dbReference type="OrthoDB" id="2121828at2759"/>
<feature type="non-terminal residue" evidence="2">
    <location>
        <position position="1"/>
    </location>
</feature>
<proteinExistence type="predicted"/>
<feature type="region of interest" description="Disordered" evidence="1">
    <location>
        <begin position="50"/>
        <end position="76"/>
    </location>
</feature>
<name>A0A7J6UXR8_THATH</name>
<evidence type="ECO:0000313" key="3">
    <source>
        <dbReference type="Proteomes" id="UP000554482"/>
    </source>
</evidence>
<evidence type="ECO:0000256" key="1">
    <source>
        <dbReference type="SAM" id="MobiDB-lite"/>
    </source>
</evidence>
<reference evidence="2 3" key="1">
    <citation type="submission" date="2020-06" db="EMBL/GenBank/DDBJ databases">
        <title>Transcriptomic and genomic resources for Thalictrum thalictroides and T. hernandezii: Facilitating candidate gene discovery in an emerging model plant lineage.</title>
        <authorList>
            <person name="Arias T."/>
            <person name="Riano-Pachon D.M."/>
            <person name="Di Stilio V.S."/>
        </authorList>
    </citation>
    <scope>NUCLEOTIDE SEQUENCE [LARGE SCALE GENOMIC DNA]</scope>
    <source>
        <strain evidence="3">cv. WT478/WT964</strain>
        <tissue evidence="2">Leaves</tissue>
    </source>
</reference>
<comment type="caution">
    <text evidence="2">The sequence shown here is derived from an EMBL/GenBank/DDBJ whole genome shotgun (WGS) entry which is preliminary data.</text>
</comment>
<sequence length="76" mass="8620">MPVTPTGLAIWNYYPSHPSKSPPTTLPTGPLWNDTESHFAQSVVIKSHKVKERKGHLFDQKPPPENYDAANYDIFK</sequence>
<dbReference type="EMBL" id="JABWDY010041710">
    <property type="protein sequence ID" value="KAF5177218.1"/>
    <property type="molecule type" value="Genomic_DNA"/>
</dbReference>
<accession>A0A7J6UXR8</accession>
<organism evidence="2 3">
    <name type="scientific">Thalictrum thalictroides</name>
    <name type="common">Rue-anemone</name>
    <name type="synonym">Anemone thalictroides</name>
    <dbReference type="NCBI Taxonomy" id="46969"/>
    <lineage>
        <taxon>Eukaryota</taxon>
        <taxon>Viridiplantae</taxon>
        <taxon>Streptophyta</taxon>
        <taxon>Embryophyta</taxon>
        <taxon>Tracheophyta</taxon>
        <taxon>Spermatophyta</taxon>
        <taxon>Magnoliopsida</taxon>
        <taxon>Ranunculales</taxon>
        <taxon>Ranunculaceae</taxon>
        <taxon>Thalictroideae</taxon>
        <taxon>Thalictrum</taxon>
    </lineage>
</organism>
<keyword evidence="3" id="KW-1185">Reference proteome</keyword>
<dbReference type="Proteomes" id="UP000554482">
    <property type="component" value="Unassembled WGS sequence"/>
</dbReference>
<evidence type="ECO:0000313" key="2">
    <source>
        <dbReference type="EMBL" id="KAF5177218.1"/>
    </source>
</evidence>